<evidence type="ECO:0000313" key="14">
    <source>
        <dbReference type="Proteomes" id="UP001140513"/>
    </source>
</evidence>
<dbReference type="GO" id="GO:0005886">
    <property type="term" value="C:plasma membrane"/>
    <property type="evidence" value="ECO:0007669"/>
    <property type="project" value="TreeGrafter"/>
</dbReference>
<dbReference type="Pfam" id="PF02714">
    <property type="entry name" value="RSN1_7TM"/>
    <property type="match status" value="1"/>
</dbReference>
<organism evidence="13 14">
    <name type="scientific">Didymosphaeria variabile</name>
    <dbReference type="NCBI Taxonomy" id="1932322"/>
    <lineage>
        <taxon>Eukaryota</taxon>
        <taxon>Fungi</taxon>
        <taxon>Dikarya</taxon>
        <taxon>Ascomycota</taxon>
        <taxon>Pezizomycotina</taxon>
        <taxon>Dothideomycetes</taxon>
        <taxon>Pleosporomycetidae</taxon>
        <taxon>Pleosporales</taxon>
        <taxon>Massarineae</taxon>
        <taxon>Didymosphaeriaceae</taxon>
        <taxon>Didymosphaeria</taxon>
    </lineage>
</organism>
<feature type="transmembrane region" description="Helical" evidence="9">
    <location>
        <begin position="171"/>
        <end position="193"/>
    </location>
</feature>
<feature type="transmembrane region" description="Helical" evidence="9">
    <location>
        <begin position="398"/>
        <end position="422"/>
    </location>
</feature>
<dbReference type="PANTHER" id="PTHR13018:SF149">
    <property type="entry name" value="DOMAIN PROTEIN, PUTATIVE (AFU_ORTHOLOGUE AFUA_3G11660)-RELATED"/>
    <property type="match status" value="1"/>
</dbReference>
<name>A0A9W8XGD1_9PLEO</name>
<dbReference type="InterPro" id="IPR003864">
    <property type="entry name" value="CSC1/OSCA1-like_7TM"/>
</dbReference>
<accession>A0A9W8XGD1</accession>
<feature type="coiled-coil region" evidence="7">
    <location>
        <begin position="312"/>
        <end position="339"/>
    </location>
</feature>
<evidence type="ECO:0000259" key="12">
    <source>
        <dbReference type="Pfam" id="PF14703"/>
    </source>
</evidence>
<evidence type="ECO:0000256" key="9">
    <source>
        <dbReference type="SAM" id="Phobius"/>
    </source>
</evidence>
<dbReference type="RefSeq" id="XP_056068713.1">
    <property type="nucleotide sequence ID" value="XM_056217157.1"/>
</dbReference>
<comment type="subcellular location">
    <subcellularLocation>
        <location evidence="1">Membrane</location>
        <topology evidence="1">Multi-pass membrane protein</topology>
    </subcellularLocation>
</comment>
<feature type="domain" description="CSC1/OSCA1-like cytosolic" evidence="12">
    <location>
        <begin position="215"/>
        <end position="382"/>
    </location>
</feature>
<feature type="domain" description="CSC1/OSCA1-like 7TM region" evidence="10">
    <location>
        <begin position="393"/>
        <end position="677"/>
    </location>
</feature>
<dbReference type="Proteomes" id="UP001140513">
    <property type="component" value="Unassembled WGS sequence"/>
</dbReference>
<evidence type="ECO:0000256" key="4">
    <source>
        <dbReference type="ARBA" id="ARBA00022692"/>
    </source>
</evidence>
<dbReference type="Pfam" id="PF13967">
    <property type="entry name" value="RSN1_TM"/>
    <property type="match status" value="1"/>
</dbReference>
<evidence type="ECO:0000256" key="8">
    <source>
        <dbReference type="SAM" id="MobiDB-lite"/>
    </source>
</evidence>
<dbReference type="InterPro" id="IPR045122">
    <property type="entry name" value="Csc1-like"/>
</dbReference>
<keyword evidence="6 9" id="KW-0472">Membrane</keyword>
<evidence type="ECO:0000259" key="10">
    <source>
        <dbReference type="Pfam" id="PF02714"/>
    </source>
</evidence>
<feature type="transmembrane region" description="Helical" evidence="9">
    <location>
        <begin position="689"/>
        <end position="707"/>
    </location>
</feature>
<dbReference type="InterPro" id="IPR032880">
    <property type="entry name" value="CSC1/OSCA1-like_N"/>
</dbReference>
<evidence type="ECO:0000313" key="13">
    <source>
        <dbReference type="EMBL" id="KAJ4349783.1"/>
    </source>
</evidence>
<keyword evidence="5 9" id="KW-1133">Transmembrane helix</keyword>
<feature type="domain" description="CSC1/OSCA1-like N-terminal transmembrane" evidence="11">
    <location>
        <begin position="39"/>
        <end position="191"/>
    </location>
</feature>
<dbReference type="InterPro" id="IPR027815">
    <property type="entry name" value="CSC1/OSCA1-like_cyt"/>
</dbReference>
<evidence type="ECO:0008006" key="15">
    <source>
        <dbReference type="Google" id="ProtNLM"/>
    </source>
</evidence>
<proteinExistence type="inferred from homology"/>
<dbReference type="AlphaFoldDB" id="A0A9W8XGD1"/>
<feature type="transmembrane region" description="Helical" evidence="9">
    <location>
        <begin position="663"/>
        <end position="683"/>
    </location>
</feature>
<feature type="transmembrane region" description="Helical" evidence="9">
    <location>
        <begin position="124"/>
        <end position="142"/>
    </location>
</feature>
<keyword evidence="7" id="KW-0175">Coiled coil</keyword>
<evidence type="ECO:0000256" key="5">
    <source>
        <dbReference type="ARBA" id="ARBA00022989"/>
    </source>
</evidence>
<feature type="transmembrane region" description="Helical" evidence="9">
    <location>
        <begin position="605"/>
        <end position="632"/>
    </location>
</feature>
<evidence type="ECO:0000256" key="7">
    <source>
        <dbReference type="SAM" id="Coils"/>
    </source>
</evidence>
<feature type="transmembrane region" description="Helical" evidence="9">
    <location>
        <begin position="39"/>
        <end position="63"/>
    </location>
</feature>
<feature type="transmembrane region" description="Helical" evidence="9">
    <location>
        <begin position="489"/>
        <end position="512"/>
    </location>
</feature>
<comment type="similarity">
    <text evidence="2">Belongs to the CSC1 (TC 1.A.17) family.</text>
</comment>
<keyword evidence="4 9" id="KW-0812">Transmembrane</keyword>
<feature type="region of interest" description="Disordered" evidence="8">
    <location>
        <begin position="828"/>
        <end position="954"/>
    </location>
</feature>
<evidence type="ECO:0000259" key="11">
    <source>
        <dbReference type="Pfam" id="PF13967"/>
    </source>
</evidence>
<dbReference type="GeneID" id="80911931"/>
<keyword evidence="14" id="KW-1185">Reference proteome</keyword>
<feature type="transmembrane region" description="Helical" evidence="9">
    <location>
        <begin position="442"/>
        <end position="462"/>
    </location>
</feature>
<feature type="compositionally biased region" description="Polar residues" evidence="8">
    <location>
        <begin position="930"/>
        <end position="942"/>
    </location>
</feature>
<gene>
    <name evidence="13" type="ORF">N0V89_008401</name>
</gene>
<evidence type="ECO:0000256" key="2">
    <source>
        <dbReference type="ARBA" id="ARBA00007779"/>
    </source>
</evidence>
<feature type="compositionally biased region" description="Polar residues" evidence="8">
    <location>
        <begin position="843"/>
        <end position="857"/>
    </location>
</feature>
<evidence type="ECO:0000256" key="1">
    <source>
        <dbReference type="ARBA" id="ARBA00004141"/>
    </source>
</evidence>
<comment type="caution">
    <text evidence="13">The sequence shown here is derived from an EMBL/GenBank/DDBJ whole genome shotgun (WGS) entry which is preliminary data.</text>
</comment>
<evidence type="ECO:0000256" key="3">
    <source>
        <dbReference type="ARBA" id="ARBA00022448"/>
    </source>
</evidence>
<dbReference type="PANTHER" id="PTHR13018">
    <property type="entry name" value="PROBABLE MEMBRANE PROTEIN DUF221-RELATED"/>
    <property type="match status" value="1"/>
</dbReference>
<protein>
    <recommendedName>
        <fullName evidence="15">DUF221-domain-containing protein</fullName>
    </recommendedName>
</protein>
<dbReference type="EMBL" id="JAPEUX010000006">
    <property type="protein sequence ID" value="KAJ4349783.1"/>
    <property type="molecule type" value="Genomic_DNA"/>
</dbReference>
<feature type="compositionally biased region" description="Basic and acidic residues" evidence="8">
    <location>
        <begin position="861"/>
        <end position="875"/>
    </location>
</feature>
<dbReference type="Pfam" id="PF14703">
    <property type="entry name" value="PHM7_cyt"/>
    <property type="match status" value="1"/>
</dbReference>
<reference evidence="13" key="1">
    <citation type="submission" date="2022-10" db="EMBL/GenBank/DDBJ databases">
        <title>Tapping the CABI collections for fungal endophytes: first genome assemblies for Collariella, Neodidymelliopsis, Ascochyta clinopodiicola, Didymella pomorum, Didymosphaeria variabile, Neocosmospora piperis and Neocucurbitaria cava.</title>
        <authorList>
            <person name="Hill R."/>
        </authorList>
    </citation>
    <scope>NUCLEOTIDE SEQUENCE</scope>
    <source>
        <strain evidence="13">IMI 356815</strain>
    </source>
</reference>
<dbReference type="OrthoDB" id="2150324at2759"/>
<sequence>MASSSRGAMFPRDGEPSLGDRLFDLMKDPFSAEVASGSIIAAIATSLSITTAIFLAFCILRPWNEVVYAPRLRHADEKHKPPPMDKSLFAWVRPVFKTNEHEYMHMIGMDATIFLRIARMCRNMFVCLAIVGCGIILPVNIMKAADVGDNNKGISNIVFLMTPMYLFGQPFWAFVVCAYAFDIIVCGFLWWTYRAIHQLRRKFMESADYQNSLHSRTLMITDVARNLRSDQGIVEITDSIRATPDIPRASVGRNVKDIPELIEDHEQTVIELEQVLAKYLKNPSSLPATRPLCKPSKKDPEFGGRQEKVDAIDYLTARILRLEAEIKNARETVDKRDAMPYGFASYETIESAHTVAYAARSKKPKGAIVQLAPRPKDIIWKNLSLDSKTRRWRKFVNGLWITLLTVLYFIPNALIAVFLAQLGNIASFWPQFAEEMARNPKSWSIVQGIAAPALTSLIYYFLPIIFRRLSIKAGDLSKTSRERHVISKLYSFFVFNNLIIFSLFGAVFSMIATTVDLAKTNHLQWYDIIREVHPLANTMIALCKISPFWVTWLVQRNLGAAIDLSQAVNLGWGSFSRKFLNPTPRELIQRTAPPPFDYSGYYNYFLFYSTVALCFGSLQPITLVVTAFYFAVDSSMKKYLLLYVFATKNESGGLYWRTVFNRLLAGTFLSNCIIALMVAARGYDSTNMMLGAMAPIPFLLLGFKFYCKSSFDSAIKYYTKGETPKGVEALPPIDKESRRRDRVAVRFGHPALYQKLTVPMVHEKSKHLLAEVYRGRLDGDLGATAGYSDVYSMKRMSKENPGKAAAGTGPFEFVSESNMDFENFKNRPEFADEAGGDSGSIYGPSTISRPGTPSSVMGGSERGRSASRGSDRDEPGVTYPTGYHSTPSNLREYSPSPDNREFGRTVSNTSHSRDDAMLLSGAQPMGGHTPLSSAYTPYSPDQTGHGRTDYFGGR</sequence>
<evidence type="ECO:0000256" key="6">
    <source>
        <dbReference type="ARBA" id="ARBA00023136"/>
    </source>
</evidence>
<dbReference type="GO" id="GO:0005227">
    <property type="term" value="F:calcium-activated cation channel activity"/>
    <property type="evidence" value="ECO:0007669"/>
    <property type="project" value="InterPro"/>
</dbReference>
<keyword evidence="3" id="KW-0813">Transport</keyword>